<dbReference type="Proteomes" id="UP000235589">
    <property type="component" value="Chromosome"/>
</dbReference>
<gene>
    <name evidence="3" type="ORF">B9O19_01989</name>
</gene>
<evidence type="ECO:0000256" key="1">
    <source>
        <dbReference type="SAM" id="SignalP"/>
    </source>
</evidence>
<dbReference type="Pfam" id="PF07833">
    <property type="entry name" value="Cu_amine_oxidN1"/>
    <property type="match status" value="1"/>
</dbReference>
<dbReference type="AlphaFoldDB" id="A0A2K9P4E1"/>
<feature type="domain" description="Copper amine oxidase-like N-terminal" evidence="2">
    <location>
        <begin position="65"/>
        <end position="166"/>
    </location>
</feature>
<dbReference type="SUPFAM" id="SSF55383">
    <property type="entry name" value="Copper amine oxidase, domain N"/>
    <property type="match status" value="1"/>
</dbReference>
<dbReference type="InterPro" id="IPR012854">
    <property type="entry name" value="Cu_amine_oxidase-like_N"/>
</dbReference>
<dbReference type="InterPro" id="IPR036582">
    <property type="entry name" value="Mao_N_sf"/>
</dbReference>
<dbReference type="EMBL" id="CP020991">
    <property type="protein sequence ID" value="AUO20133.1"/>
    <property type="molecule type" value="Genomic_DNA"/>
</dbReference>
<sequence>MKNYKLDTKKIISTLVAAGVLASGTAVFAEYYPEKTADPNLDYTTTSATDGEAVNNGSESEVTYNGATIPAVPVVNVDGHKMVPLRYVMEFLNFEVVWNEEDQKIQCLRGAQEFGMNIGLDSYYFSKMMPVSFGIAPSLVDGETTYVPVEFLTNLVGVDVYEGGDDYVIVVEPADVTLNSIEKGEDENSVLSVQDARLGEVIVRVSEDTILKDGDKELDLNTLVDGQELKIGYGAAMTLSLPPQTTAISIETVGTDRSGEADGEDAPNVIDSVPYEGTITAVEEDRIIIDDNGIERALMVYDDTVITRGNDKRIYKLADLTVGSKVKGNRSAIETRSIPPISNVDNVEIVELVEE</sequence>
<keyword evidence="1" id="KW-0732">Signal</keyword>
<evidence type="ECO:0000259" key="2">
    <source>
        <dbReference type="Pfam" id="PF07833"/>
    </source>
</evidence>
<evidence type="ECO:0000313" key="3">
    <source>
        <dbReference type="EMBL" id="AUO20133.1"/>
    </source>
</evidence>
<keyword evidence="4" id="KW-1185">Reference proteome</keyword>
<accession>A0A2K9P4E1</accession>
<dbReference type="Gene3D" id="3.30.457.10">
    <property type="entry name" value="Copper amine oxidase-like, N-terminal domain"/>
    <property type="match status" value="1"/>
</dbReference>
<reference evidence="3 4" key="1">
    <citation type="submission" date="2017-04" db="EMBL/GenBank/DDBJ databases">
        <title>Monoglobus pectinilyticus 14 draft genome.</title>
        <authorList>
            <person name="Kim C."/>
            <person name="Rosendale D.I."/>
            <person name="Kelly W.J."/>
            <person name="Tannock G.W."/>
            <person name="Patchett M.L."/>
            <person name="Jordens J.Z."/>
        </authorList>
    </citation>
    <scope>NUCLEOTIDE SEQUENCE [LARGE SCALE GENOMIC DNA]</scope>
    <source>
        <strain evidence="3 4">14</strain>
    </source>
</reference>
<organism evidence="3 4">
    <name type="scientific">Monoglobus pectinilyticus</name>
    <dbReference type="NCBI Taxonomy" id="1981510"/>
    <lineage>
        <taxon>Bacteria</taxon>
        <taxon>Bacillati</taxon>
        <taxon>Bacillota</taxon>
        <taxon>Clostridia</taxon>
        <taxon>Monoglobales</taxon>
        <taxon>Monoglobaceae</taxon>
        <taxon>Monoglobus</taxon>
    </lineage>
</organism>
<dbReference type="KEGG" id="mpec:B9O19_01989"/>
<dbReference type="GeneID" id="98063366"/>
<protein>
    <submittedName>
        <fullName evidence="3">Copper amine oxidase</fullName>
    </submittedName>
</protein>
<evidence type="ECO:0000313" key="4">
    <source>
        <dbReference type="Proteomes" id="UP000235589"/>
    </source>
</evidence>
<dbReference type="OrthoDB" id="2029085at2"/>
<dbReference type="RefSeq" id="WP_102366271.1">
    <property type="nucleotide sequence ID" value="NZ_CP020991.1"/>
</dbReference>
<feature type="signal peptide" evidence="1">
    <location>
        <begin position="1"/>
        <end position="28"/>
    </location>
</feature>
<name>A0A2K9P4E1_9FIRM</name>
<proteinExistence type="predicted"/>
<feature type="chain" id="PRO_5038773570" evidence="1">
    <location>
        <begin position="29"/>
        <end position="355"/>
    </location>
</feature>